<organism evidence="4">
    <name type="scientific">Petromyzon marinus</name>
    <name type="common">Sea lamprey</name>
    <dbReference type="NCBI Taxonomy" id="7757"/>
    <lineage>
        <taxon>Eukaryota</taxon>
        <taxon>Metazoa</taxon>
        <taxon>Chordata</taxon>
        <taxon>Craniata</taxon>
        <taxon>Vertebrata</taxon>
        <taxon>Cyclostomata</taxon>
        <taxon>Hyperoartia</taxon>
        <taxon>Petromyzontiformes</taxon>
        <taxon>Petromyzontidae</taxon>
        <taxon>Petromyzon</taxon>
    </lineage>
</organism>
<dbReference type="GO" id="GO:0003735">
    <property type="term" value="F:structural constituent of ribosome"/>
    <property type="evidence" value="ECO:0007669"/>
    <property type="project" value="InterPro"/>
</dbReference>
<dbReference type="PANTHER" id="PTHR13479">
    <property type="entry name" value="30S RIBOSOMAL PROTEIN S18"/>
    <property type="match status" value="1"/>
</dbReference>
<evidence type="ECO:0000256" key="2">
    <source>
        <dbReference type="ARBA" id="ARBA00023274"/>
    </source>
</evidence>
<reference evidence="4" key="1">
    <citation type="submission" date="2025-08" db="UniProtKB">
        <authorList>
            <consortium name="Ensembl"/>
        </authorList>
    </citation>
    <scope>IDENTIFICATION</scope>
</reference>
<dbReference type="SUPFAM" id="SSF46911">
    <property type="entry name" value="Ribosomal protein S18"/>
    <property type="match status" value="1"/>
</dbReference>
<dbReference type="STRING" id="7757.ENSPMAP00000007746"/>
<dbReference type="InterPro" id="IPR036870">
    <property type="entry name" value="Ribosomal_bS18_sf"/>
</dbReference>
<protein>
    <submittedName>
        <fullName evidence="4">Mitochondrial ribosomal protein S18A</fullName>
    </submittedName>
</protein>
<name>S4RRB0_PETMA</name>
<keyword evidence="2" id="KW-0687">Ribonucleoprotein</keyword>
<dbReference type="AlphaFoldDB" id="S4RRB0"/>
<dbReference type="GO" id="GO:0005743">
    <property type="term" value="C:mitochondrial inner membrane"/>
    <property type="evidence" value="ECO:0007669"/>
    <property type="project" value="UniProtKB-ARBA"/>
</dbReference>
<dbReference type="GO" id="GO:0005763">
    <property type="term" value="C:mitochondrial small ribosomal subunit"/>
    <property type="evidence" value="ECO:0007669"/>
    <property type="project" value="TreeGrafter"/>
</dbReference>
<dbReference type="OMA" id="LPDHRPK"/>
<dbReference type="PANTHER" id="PTHR13479:SF66">
    <property type="entry name" value="LARGE RIBOSOMAL SUBUNIT PROTEIN ML66"/>
    <property type="match status" value="1"/>
</dbReference>
<reference evidence="4" key="2">
    <citation type="submission" date="2025-09" db="UniProtKB">
        <authorList>
            <consortium name="Ensembl"/>
        </authorList>
    </citation>
    <scope>IDENTIFICATION</scope>
</reference>
<dbReference type="Pfam" id="PF01084">
    <property type="entry name" value="Ribosomal_S18"/>
    <property type="match status" value="1"/>
</dbReference>
<keyword evidence="1" id="KW-0689">Ribosomal protein</keyword>
<dbReference type="HOGENOM" id="CLU_107628_0_0_1"/>
<evidence type="ECO:0000313" key="4">
    <source>
        <dbReference type="Ensembl" id="ENSPMAP00000007746.1"/>
    </source>
</evidence>
<sequence>MQPASRPANAPSSLAGAVQTRGLRQVNEHKEGNTTTLEGKIVEQQAGNEPPNPAGGCPICRWNVKHKYDYTDVLLLSQFLRSDGGMLPRRVTGLCLEEHRKVAVCVKMAHRAGLLPDHRPRLPPGHVPKPKLSLNTYLTRWAVGTAKPIWKRGHKGFKKTMPVGDPILKDNVRYTKGPLYMEH</sequence>
<dbReference type="GO" id="GO:0070181">
    <property type="term" value="F:small ribosomal subunit rRNA binding"/>
    <property type="evidence" value="ECO:0007669"/>
    <property type="project" value="TreeGrafter"/>
</dbReference>
<feature type="region of interest" description="Disordered" evidence="3">
    <location>
        <begin position="1"/>
        <end position="20"/>
    </location>
</feature>
<accession>S4RRB0</accession>
<dbReference type="InterPro" id="IPR001648">
    <property type="entry name" value="Ribosomal_bS18"/>
</dbReference>
<proteinExistence type="predicted"/>
<dbReference type="Ensembl" id="ENSPMAT00000007781.1">
    <property type="protein sequence ID" value="ENSPMAP00000007746.1"/>
    <property type="gene ID" value="ENSPMAG00000007012.1"/>
</dbReference>
<dbReference type="GO" id="GO:0032543">
    <property type="term" value="P:mitochondrial translation"/>
    <property type="evidence" value="ECO:0007669"/>
    <property type="project" value="TreeGrafter"/>
</dbReference>
<evidence type="ECO:0000256" key="1">
    <source>
        <dbReference type="ARBA" id="ARBA00022980"/>
    </source>
</evidence>
<dbReference type="GeneTree" id="ENSGT00390000006493"/>
<dbReference type="Gene3D" id="4.10.640.10">
    <property type="entry name" value="Ribosomal protein S18"/>
    <property type="match status" value="1"/>
</dbReference>
<dbReference type="PRINTS" id="PR00974">
    <property type="entry name" value="RIBOSOMALS18"/>
</dbReference>
<evidence type="ECO:0000256" key="3">
    <source>
        <dbReference type="SAM" id="MobiDB-lite"/>
    </source>
</evidence>